<protein>
    <submittedName>
        <fullName evidence="1">Uncharacterized protein</fullName>
    </submittedName>
</protein>
<dbReference type="EMBL" id="VSSQ01030329">
    <property type="protein sequence ID" value="MPM80823.1"/>
    <property type="molecule type" value="Genomic_DNA"/>
</dbReference>
<accession>A0A645CVA8</accession>
<sequence>MRRCSRSGIAHSYLAGMLFGVINKLLKGLIRRVLAYDEQIRIIFNARKGDKLIGGNLRVAQYIVENQITIENAERISVRIGVGELRGSHQTRSAGHVRNHKILGNNTVRNCIQDTPYAQVRGASRSVRYDDGNIFGGIIQFLFGGTCYRSG</sequence>
<dbReference type="AlphaFoldDB" id="A0A645CVA8"/>
<organism evidence="1">
    <name type="scientific">bioreactor metagenome</name>
    <dbReference type="NCBI Taxonomy" id="1076179"/>
    <lineage>
        <taxon>unclassified sequences</taxon>
        <taxon>metagenomes</taxon>
        <taxon>ecological metagenomes</taxon>
    </lineage>
</organism>
<proteinExistence type="predicted"/>
<gene>
    <name evidence="1" type="ORF">SDC9_127873</name>
</gene>
<comment type="caution">
    <text evidence="1">The sequence shown here is derived from an EMBL/GenBank/DDBJ whole genome shotgun (WGS) entry which is preliminary data.</text>
</comment>
<name>A0A645CVA8_9ZZZZ</name>
<reference evidence="1" key="1">
    <citation type="submission" date="2019-08" db="EMBL/GenBank/DDBJ databases">
        <authorList>
            <person name="Kucharzyk K."/>
            <person name="Murdoch R.W."/>
            <person name="Higgins S."/>
            <person name="Loffler F."/>
        </authorList>
    </citation>
    <scope>NUCLEOTIDE SEQUENCE</scope>
</reference>
<evidence type="ECO:0000313" key="1">
    <source>
        <dbReference type="EMBL" id="MPM80823.1"/>
    </source>
</evidence>